<reference evidence="9 10" key="1">
    <citation type="submission" date="2017-11" db="EMBL/GenBank/DDBJ databases">
        <title>Sequencing the genomes of 1000 actinobacteria strains.</title>
        <authorList>
            <person name="Klenk H.-P."/>
        </authorList>
    </citation>
    <scope>NUCLEOTIDE SEQUENCE [LARGE SCALE GENOMIC DNA]</scope>
    <source>
        <strain evidence="9 10">DSM 12798</strain>
    </source>
</reference>
<evidence type="ECO:0000256" key="6">
    <source>
        <dbReference type="ARBA" id="ARBA00023136"/>
    </source>
</evidence>
<dbReference type="InterPro" id="IPR011701">
    <property type="entry name" value="MFS"/>
</dbReference>
<dbReference type="EMBL" id="PGEY01000001">
    <property type="protein sequence ID" value="PJJ45186.1"/>
    <property type="molecule type" value="Genomic_DNA"/>
</dbReference>
<name>A0ABX4N3X0_9MICC</name>
<feature type="transmembrane region" description="Helical" evidence="7">
    <location>
        <begin position="319"/>
        <end position="337"/>
    </location>
</feature>
<evidence type="ECO:0000259" key="8">
    <source>
        <dbReference type="PROSITE" id="PS50850"/>
    </source>
</evidence>
<evidence type="ECO:0000256" key="2">
    <source>
        <dbReference type="ARBA" id="ARBA00022448"/>
    </source>
</evidence>
<dbReference type="Proteomes" id="UP000229263">
    <property type="component" value="Unassembled WGS sequence"/>
</dbReference>
<evidence type="ECO:0000256" key="3">
    <source>
        <dbReference type="ARBA" id="ARBA00022475"/>
    </source>
</evidence>
<feature type="transmembrane region" description="Helical" evidence="7">
    <location>
        <begin position="196"/>
        <end position="215"/>
    </location>
</feature>
<feature type="transmembrane region" description="Helical" evidence="7">
    <location>
        <begin position="162"/>
        <end position="184"/>
    </location>
</feature>
<dbReference type="PROSITE" id="PS50850">
    <property type="entry name" value="MFS"/>
    <property type="match status" value="1"/>
</dbReference>
<comment type="subcellular location">
    <subcellularLocation>
        <location evidence="1">Cell membrane</location>
        <topology evidence="1">Multi-pass membrane protein</topology>
    </subcellularLocation>
</comment>
<keyword evidence="6 7" id="KW-0472">Membrane</keyword>
<feature type="transmembrane region" description="Helical" evidence="7">
    <location>
        <begin position="410"/>
        <end position="429"/>
    </location>
</feature>
<evidence type="ECO:0000313" key="9">
    <source>
        <dbReference type="EMBL" id="PJJ45186.1"/>
    </source>
</evidence>
<dbReference type="PANTHER" id="PTHR43045:SF1">
    <property type="entry name" value="SHIKIMATE TRANSPORTER"/>
    <property type="match status" value="1"/>
</dbReference>
<feature type="transmembrane region" description="Helical" evidence="7">
    <location>
        <begin position="23"/>
        <end position="49"/>
    </location>
</feature>
<dbReference type="RefSeq" id="WP_066142367.1">
    <property type="nucleotide sequence ID" value="NZ_PGEY01000001.1"/>
</dbReference>
<dbReference type="InterPro" id="IPR036259">
    <property type="entry name" value="MFS_trans_sf"/>
</dbReference>
<organism evidence="9 10">
    <name type="scientific">Glutamicibacter mysorens</name>
    <dbReference type="NCBI Taxonomy" id="257984"/>
    <lineage>
        <taxon>Bacteria</taxon>
        <taxon>Bacillati</taxon>
        <taxon>Actinomycetota</taxon>
        <taxon>Actinomycetes</taxon>
        <taxon>Micrococcales</taxon>
        <taxon>Micrococcaceae</taxon>
        <taxon>Glutamicibacter</taxon>
    </lineage>
</organism>
<gene>
    <name evidence="9" type="ORF">ATK23_2442</name>
</gene>
<evidence type="ECO:0000256" key="7">
    <source>
        <dbReference type="SAM" id="Phobius"/>
    </source>
</evidence>
<dbReference type="PROSITE" id="PS00216">
    <property type="entry name" value="SUGAR_TRANSPORT_1"/>
    <property type="match status" value="1"/>
</dbReference>
<feature type="domain" description="Major facilitator superfamily (MFS) profile" evidence="8">
    <location>
        <begin position="23"/>
        <end position="436"/>
    </location>
</feature>
<keyword evidence="2" id="KW-0813">Transport</keyword>
<keyword evidence="3" id="KW-1003">Cell membrane</keyword>
<dbReference type="Gene3D" id="1.20.1250.20">
    <property type="entry name" value="MFS general substrate transporter like domains"/>
    <property type="match status" value="1"/>
</dbReference>
<accession>A0ABX4N3X0</accession>
<keyword evidence="10" id="KW-1185">Reference proteome</keyword>
<sequence>MATSQTNAGQTVSAEKTRGFRRIVFASVSGTAIEFYDFFLYGIAAALVFNRVFFPEQTPLVGALLAFATFSVGFIARPLGSMVFGSYGDRLGRKRALMISLMVMGISTVVIGLIPSYGSIGVVAPIILTVARFLQGFALGGEFGGAILMISEHSRPERRGFWASWAQAGGPIGSILASGVLALMATVGGDEFFINYGWRIGFILSAVLIVLAFFLRRAVEDSDVYHAAQKERERLEDTPLKHAVKRYWKPILLVLAATLGEKATYYVFGVFSQTYLVNVQQINREDILNVFFYGSFIWFLSMLAGGWISDYIGRKKTSLLGFAVAIIWVPWGLGMLTGDAVTITLIATVVFVGLIAHGIVVGGQAAMFSEMFPTQVRYTGASLGYAMAAVLGGALTPIIGTAMLEQTGSITPVVIFVLGTIVISVLAMFRIGETGRRRLQDIDSYQLSGKKPAEQAAAENHRMN</sequence>
<dbReference type="CDD" id="cd17369">
    <property type="entry name" value="MFS_ShiA_like"/>
    <property type="match status" value="1"/>
</dbReference>
<evidence type="ECO:0000313" key="10">
    <source>
        <dbReference type="Proteomes" id="UP000229263"/>
    </source>
</evidence>
<feature type="transmembrane region" description="Helical" evidence="7">
    <location>
        <begin position="383"/>
        <end position="404"/>
    </location>
</feature>
<feature type="transmembrane region" description="Helical" evidence="7">
    <location>
        <begin position="61"/>
        <end position="84"/>
    </location>
</feature>
<evidence type="ECO:0000256" key="1">
    <source>
        <dbReference type="ARBA" id="ARBA00004651"/>
    </source>
</evidence>
<keyword evidence="4 7" id="KW-0812">Transmembrane</keyword>
<feature type="transmembrane region" description="Helical" evidence="7">
    <location>
        <begin position="251"/>
        <end position="271"/>
    </location>
</feature>
<dbReference type="PANTHER" id="PTHR43045">
    <property type="entry name" value="SHIKIMATE TRANSPORTER"/>
    <property type="match status" value="1"/>
</dbReference>
<comment type="caution">
    <text evidence="9">The sequence shown here is derived from an EMBL/GenBank/DDBJ whole genome shotgun (WGS) entry which is preliminary data.</text>
</comment>
<feature type="transmembrane region" description="Helical" evidence="7">
    <location>
        <begin position="343"/>
        <end position="362"/>
    </location>
</feature>
<evidence type="ECO:0000256" key="5">
    <source>
        <dbReference type="ARBA" id="ARBA00022989"/>
    </source>
</evidence>
<feature type="transmembrane region" description="Helical" evidence="7">
    <location>
        <begin position="291"/>
        <end position="312"/>
    </location>
</feature>
<dbReference type="InterPro" id="IPR005829">
    <property type="entry name" value="Sugar_transporter_CS"/>
</dbReference>
<feature type="transmembrane region" description="Helical" evidence="7">
    <location>
        <begin position="96"/>
        <end position="117"/>
    </location>
</feature>
<protein>
    <submittedName>
        <fullName evidence="9">Nitrate/nitrite transporter NarK</fullName>
    </submittedName>
</protein>
<evidence type="ECO:0000256" key="4">
    <source>
        <dbReference type="ARBA" id="ARBA00022692"/>
    </source>
</evidence>
<dbReference type="InterPro" id="IPR020846">
    <property type="entry name" value="MFS_dom"/>
</dbReference>
<keyword evidence="5 7" id="KW-1133">Transmembrane helix</keyword>
<proteinExistence type="predicted"/>
<dbReference type="SUPFAM" id="SSF103473">
    <property type="entry name" value="MFS general substrate transporter"/>
    <property type="match status" value="1"/>
</dbReference>
<feature type="transmembrane region" description="Helical" evidence="7">
    <location>
        <begin position="123"/>
        <end position="150"/>
    </location>
</feature>
<dbReference type="Pfam" id="PF07690">
    <property type="entry name" value="MFS_1"/>
    <property type="match status" value="1"/>
</dbReference>